<dbReference type="RefSeq" id="WP_147339250.1">
    <property type="nucleotide sequence ID" value="NZ_CP012801.1"/>
</dbReference>
<evidence type="ECO:0008006" key="4">
    <source>
        <dbReference type="Google" id="ProtNLM"/>
    </source>
</evidence>
<evidence type="ECO:0000256" key="1">
    <source>
        <dbReference type="SAM" id="SignalP"/>
    </source>
</evidence>
<organism evidence="2 3">
    <name type="scientific">Bacteroides cellulosilyticus</name>
    <dbReference type="NCBI Taxonomy" id="246787"/>
    <lineage>
        <taxon>Bacteria</taxon>
        <taxon>Pseudomonadati</taxon>
        <taxon>Bacteroidota</taxon>
        <taxon>Bacteroidia</taxon>
        <taxon>Bacteroidales</taxon>
        <taxon>Bacteroidaceae</taxon>
        <taxon>Bacteroides</taxon>
    </lineage>
</organism>
<feature type="chain" id="PRO_5006047506" description="DUF3836 domain-containing protein" evidence="1">
    <location>
        <begin position="23"/>
        <end position="124"/>
    </location>
</feature>
<protein>
    <recommendedName>
        <fullName evidence="4">DUF3836 domain-containing protein</fullName>
    </recommendedName>
</protein>
<dbReference type="AlphaFoldDB" id="A0A0P0GE39"/>
<feature type="signal peptide" evidence="1">
    <location>
        <begin position="1"/>
        <end position="22"/>
    </location>
</feature>
<dbReference type="EMBL" id="CP012801">
    <property type="protein sequence ID" value="ALJ59225.1"/>
    <property type="molecule type" value="Genomic_DNA"/>
</dbReference>
<accession>A0A0P0GE39</accession>
<dbReference type="KEGG" id="bcel:BcellWH2_01980"/>
<dbReference type="Proteomes" id="UP000061809">
    <property type="component" value="Chromosome"/>
</dbReference>
<name>A0A0P0GE39_9BACE</name>
<dbReference type="PATRIC" id="fig|246787.4.peg.2036"/>
<evidence type="ECO:0000313" key="3">
    <source>
        <dbReference type="Proteomes" id="UP000061809"/>
    </source>
</evidence>
<sequence length="124" mass="14810">MKKSICFLLFLYWGLLNLYSQNNPNRTYQVKYFITNSNNIVSDNTTLIVTSNRITIQKDGYAKYWECEYKGVKIDKRDQNVSFKYHYYLTNDNVKLIISDYKEVKHNGVFYYRIVFNGQTLLAL</sequence>
<evidence type="ECO:0000313" key="2">
    <source>
        <dbReference type="EMBL" id="ALJ59225.1"/>
    </source>
</evidence>
<proteinExistence type="predicted"/>
<reference evidence="2 3" key="1">
    <citation type="journal article" date="2015" name="Science">
        <title>Genetic determinants of in vivo fitness and diet responsiveness in multiple human gut Bacteroides.</title>
        <authorList>
            <person name="Wu M."/>
            <person name="McNulty N.P."/>
            <person name="Rodionov D.A."/>
            <person name="Khoroshkin M.S."/>
            <person name="Griffin N.W."/>
            <person name="Cheng J."/>
            <person name="Latreille P."/>
            <person name="Kerstetter R.A."/>
            <person name="Terrapon N."/>
            <person name="Henrissat B."/>
            <person name="Osterman A.L."/>
            <person name="Gordon J.I."/>
        </authorList>
    </citation>
    <scope>NUCLEOTIDE SEQUENCE [LARGE SCALE GENOMIC DNA]</scope>
    <source>
        <strain evidence="2 3">WH2</strain>
    </source>
</reference>
<gene>
    <name evidence="2" type="ORF">BcellWH2_01980</name>
</gene>
<keyword evidence="1" id="KW-0732">Signal</keyword>